<sequence>MSRRASLPLALVLVCAASPALAELPPSVRAMIDAAIASGNEQTASAVIALAKQTNPDDVAEIDVIEAAYKEQLAAARATKAEAQQAAIRKAGPLDMWKGRGEVGAFRSTGNTDNLGLSLAVTLDRKGVDWTHRLRGTADYQQSNGSTTREQYFASYEPRYQINDGLFAYGLAQYERDEFQGYYGRYALSGGLGYRVVANGAVNLSVKAGPAYRRTDYVIGGAEDSLAALAGIDFNWKINDRLSLTHDANAVAESGGEATVFLDSSNTSLNFVTGLDAKISNRLSTRLSYSLDYNSNPPLNSVSTDTLSRFTLVYGF</sequence>
<dbReference type="Pfam" id="PF04338">
    <property type="entry name" value="DUF481"/>
    <property type="match status" value="1"/>
</dbReference>
<dbReference type="SUPFAM" id="SSF56935">
    <property type="entry name" value="Porins"/>
    <property type="match status" value="1"/>
</dbReference>
<accession>A0ABS5W246</accession>
<evidence type="ECO:0000256" key="1">
    <source>
        <dbReference type="SAM" id="SignalP"/>
    </source>
</evidence>
<feature type="chain" id="PRO_5046898211" evidence="1">
    <location>
        <begin position="23"/>
        <end position="316"/>
    </location>
</feature>
<organism evidence="2 3">
    <name type="scientific">Croceibacterium selenioxidans</name>
    <dbReference type="NCBI Taxonomy" id="2838833"/>
    <lineage>
        <taxon>Bacteria</taxon>
        <taxon>Pseudomonadati</taxon>
        <taxon>Pseudomonadota</taxon>
        <taxon>Alphaproteobacteria</taxon>
        <taxon>Sphingomonadales</taxon>
        <taxon>Erythrobacteraceae</taxon>
        <taxon>Croceibacterium</taxon>
    </lineage>
</organism>
<gene>
    <name evidence="2" type="ORF">KK137_05670</name>
</gene>
<keyword evidence="1" id="KW-0732">Signal</keyword>
<feature type="signal peptide" evidence="1">
    <location>
        <begin position="1"/>
        <end position="22"/>
    </location>
</feature>
<dbReference type="RefSeq" id="WP_214535196.1">
    <property type="nucleotide sequence ID" value="NZ_JAHFVK010000001.1"/>
</dbReference>
<comment type="caution">
    <text evidence="2">The sequence shown here is derived from an EMBL/GenBank/DDBJ whole genome shotgun (WGS) entry which is preliminary data.</text>
</comment>
<keyword evidence="3" id="KW-1185">Reference proteome</keyword>
<protein>
    <submittedName>
        <fullName evidence="2">DUF481 domain-containing protein</fullName>
    </submittedName>
</protein>
<evidence type="ECO:0000313" key="3">
    <source>
        <dbReference type="Proteomes" id="UP000811255"/>
    </source>
</evidence>
<evidence type="ECO:0000313" key="2">
    <source>
        <dbReference type="EMBL" id="MBT2133817.1"/>
    </source>
</evidence>
<dbReference type="Proteomes" id="UP000811255">
    <property type="component" value="Unassembled WGS sequence"/>
</dbReference>
<dbReference type="EMBL" id="JAHFVK010000001">
    <property type="protein sequence ID" value="MBT2133817.1"/>
    <property type="molecule type" value="Genomic_DNA"/>
</dbReference>
<name>A0ABS5W246_9SPHN</name>
<proteinExistence type="predicted"/>
<dbReference type="InterPro" id="IPR007433">
    <property type="entry name" value="DUF481"/>
</dbReference>
<reference evidence="2 3" key="1">
    <citation type="submission" date="2021-05" db="EMBL/GenBank/DDBJ databases">
        <title>Croceibacterium sp. LX-88 genome sequence.</title>
        <authorList>
            <person name="Luo X."/>
        </authorList>
    </citation>
    <scope>NUCLEOTIDE SEQUENCE [LARGE SCALE GENOMIC DNA]</scope>
    <source>
        <strain evidence="2 3">LX-88</strain>
    </source>
</reference>